<accession>A0A453NG82</accession>
<feature type="region of interest" description="Disordered" evidence="1">
    <location>
        <begin position="305"/>
        <end position="333"/>
    </location>
</feature>
<feature type="compositionally biased region" description="Basic and acidic residues" evidence="1">
    <location>
        <begin position="170"/>
        <end position="199"/>
    </location>
</feature>
<keyword evidence="3" id="KW-1185">Reference proteome</keyword>
<feature type="compositionally biased region" description="Pro residues" evidence="1">
    <location>
        <begin position="104"/>
        <end position="116"/>
    </location>
</feature>
<evidence type="ECO:0000256" key="1">
    <source>
        <dbReference type="SAM" id="MobiDB-lite"/>
    </source>
</evidence>
<reference evidence="2" key="4">
    <citation type="submission" date="2019-03" db="UniProtKB">
        <authorList>
            <consortium name="EnsemblPlants"/>
        </authorList>
    </citation>
    <scope>IDENTIFICATION</scope>
</reference>
<feature type="compositionally biased region" description="Basic residues" evidence="1">
    <location>
        <begin position="232"/>
        <end position="245"/>
    </location>
</feature>
<dbReference type="AlphaFoldDB" id="A0A453NG82"/>
<organism evidence="2 3">
    <name type="scientific">Aegilops tauschii subsp. strangulata</name>
    <name type="common">Goatgrass</name>
    <dbReference type="NCBI Taxonomy" id="200361"/>
    <lineage>
        <taxon>Eukaryota</taxon>
        <taxon>Viridiplantae</taxon>
        <taxon>Streptophyta</taxon>
        <taxon>Embryophyta</taxon>
        <taxon>Tracheophyta</taxon>
        <taxon>Spermatophyta</taxon>
        <taxon>Magnoliopsida</taxon>
        <taxon>Liliopsida</taxon>
        <taxon>Poales</taxon>
        <taxon>Poaceae</taxon>
        <taxon>BOP clade</taxon>
        <taxon>Pooideae</taxon>
        <taxon>Triticodae</taxon>
        <taxon>Triticeae</taxon>
        <taxon>Triticinae</taxon>
        <taxon>Aegilops</taxon>
    </lineage>
</organism>
<reference evidence="2" key="5">
    <citation type="journal article" date="2021" name="G3 (Bethesda)">
        <title>Aegilops tauschii genome assembly Aet v5.0 features greater sequence contiguity and improved annotation.</title>
        <authorList>
            <person name="Wang L."/>
            <person name="Zhu T."/>
            <person name="Rodriguez J.C."/>
            <person name="Deal K.R."/>
            <person name="Dubcovsky J."/>
            <person name="McGuire P.E."/>
            <person name="Lux T."/>
            <person name="Spannagl M."/>
            <person name="Mayer K.F.X."/>
            <person name="Baldrich P."/>
            <person name="Meyers B.C."/>
            <person name="Huo N."/>
            <person name="Gu Y.Q."/>
            <person name="Zhou H."/>
            <person name="Devos K.M."/>
            <person name="Bennetzen J.L."/>
            <person name="Unver T."/>
            <person name="Budak H."/>
            <person name="Gulick P.J."/>
            <person name="Galiba G."/>
            <person name="Kalapos B."/>
            <person name="Nelson D.R."/>
            <person name="Li P."/>
            <person name="You F.M."/>
            <person name="Luo M.C."/>
            <person name="Dvorak J."/>
        </authorList>
    </citation>
    <scope>NUCLEOTIDE SEQUENCE [LARGE SCALE GENOMIC DNA]</scope>
    <source>
        <strain evidence="2">cv. AL8/78</strain>
    </source>
</reference>
<protein>
    <submittedName>
        <fullName evidence="2">Uncharacterized protein</fullName>
    </submittedName>
</protein>
<reference evidence="3" key="1">
    <citation type="journal article" date="2014" name="Science">
        <title>Ancient hybridizations among the ancestral genomes of bread wheat.</title>
        <authorList>
            <consortium name="International Wheat Genome Sequencing Consortium,"/>
            <person name="Marcussen T."/>
            <person name="Sandve S.R."/>
            <person name="Heier L."/>
            <person name="Spannagl M."/>
            <person name="Pfeifer M."/>
            <person name="Jakobsen K.S."/>
            <person name="Wulff B.B."/>
            <person name="Steuernagel B."/>
            <person name="Mayer K.F."/>
            <person name="Olsen O.A."/>
        </authorList>
    </citation>
    <scope>NUCLEOTIDE SEQUENCE [LARGE SCALE GENOMIC DNA]</scope>
    <source>
        <strain evidence="3">cv. AL8/78</strain>
    </source>
</reference>
<dbReference type="Proteomes" id="UP000015105">
    <property type="component" value="Chromosome 6D"/>
</dbReference>
<feature type="compositionally biased region" description="Low complexity" evidence="1">
    <location>
        <begin position="117"/>
        <end position="137"/>
    </location>
</feature>
<evidence type="ECO:0000313" key="3">
    <source>
        <dbReference type="Proteomes" id="UP000015105"/>
    </source>
</evidence>
<dbReference type="Gramene" id="AET6Gv20365300.5">
    <property type="protein sequence ID" value="AET6Gv20365300.5"/>
    <property type="gene ID" value="AET6Gv20365300"/>
</dbReference>
<proteinExistence type="predicted"/>
<feature type="compositionally biased region" description="Basic and acidic residues" evidence="1">
    <location>
        <begin position="209"/>
        <end position="223"/>
    </location>
</feature>
<name>A0A453NG82_AEGTS</name>
<dbReference type="EnsemblPlants" id="AET6Gv20365300.5">
    <property type="protein sequence ID" value="AET6Gv20365300.5"/>
    <property type="gene ID" value="AET6Gv20365300"/>
</dbReference>
<reference evidence="3" key="2">
    <citation type="journal article" date="2017" name="Nat. Plants">
        <title>The Aegilops tauschii genome reveals multiple impacts of transposons.</title>
        <authorList>
            <person name="Zhao G."/>
            <person name="Zou C."/>
            <person name="Li K."/>
            <person name="Wang K."/>
            <person name="Li T."/>
            <person name="Gao L."/>
            <person name="Zhang X."/>
            <person name="Wang H."/>
            <person name="Yang Z."/>
            <person name="Liu X."/>
            <person name="Jiang W."/>
            <person name="Mao L."/>
            <person name="Kong X."/>
            <person name="Jiao Y."/>
            <person name="Jia J."/>
        </authorList>
    </citation>
    <scope>NUCLEOTIDE SEQUENCE [LARGE SCALE GENOMIC DNA]</scope>
    <source>
        <strain evidence="3">cv. AL8/78</strain>
    </source>
</reference>
<sequence length="503" mass="54759">ATTEQYHPELLELVADAPWLLFPRLPSVPVAPHSPLPYLASPGQKDHGRGGAKAMARVAVSHMPQEGGRRDDRGRDGRRRRPEPRLRAGRSCPIPASSAATTPPRAPPSLSRPPRSPSQSRSRRSSFQLQPQLLAARWLRDDDQDDRGRHNDSRASSWRDRLFRSRSRAPRSDDECSNNSRDDRRRDDRGSRSRHEDGRRRRSASMTPDARKIDVAKVQRLPDGDVIPASGRRARYRAAAPKRRPRPCEVACPARSEDSRGRSPPPSPRTTSRDIIELRPSSAIPDWLYRVAPCLGLQVCPEAPPGWAGHSSRQQSSSPTPPSPRTPLHLPASVTEPDTDLVVASATSAPGHDAPQALGDPVGTPLFMHRPPAILPTPSSTPPTPPVARRKTLAGVTGLHLIRSSPRLPAKNRDMPIALLAERLLCQRMGVVEEGEMVTEAAISKFVALFRGQLPDIAVAALRALFRLDCDLASAVEDALIDHGGDAGPEIQGLGGEDATTSA</sequence>
<feature type="region of interest" description="Disordered" evidence="1">
    <location>
        <begin position="31"/>
        <end position="275"/>
    </location>
</feature>
<reference evidence="2" key="3">
    <citation type="journal article" date="2017" name="Nature">
        <title>Genome sequence of the progenitor of the wheat D genome Aegilops tauschii.</title>
        <authorList>
            <person name="Luo M.C."/>
            <person name="Gu Y.Q."/>
            <person name="Puiu D."/>
            <person name="Wang H."/>
            <person name="Twardziok S.O."/>
            <person name="Deal K.R."/>
            <person name="Huo N."/>
            <person name="Zhu T."/>
            <person name="Wang L."/>
            <person name="Wang Y."/>
            <person name="McGuire P.E."/>
            <person name="Liu S."/>
            <person name="Long H."/>
            <person name="Ramasamy R.K."/>
            <person name="Rodriguez J.C."/>
            <person name="Van S.L."/>
            <person name="Yuan L."/>
            <person name="Wang Z."/>
            <person name="Xia Z."/>
            <person name="Xiao L."/>
            <person name="Anderson O.D."/>
            <person name="Ouyang S."/>
            <person name="Liang Y."/>
            <person name="Zimin A.V."/>
            <person name="Pertea G."/>
            <person name="Qi P."/>
            <person name="Bennetzen J.L."/>
            <person name="Dai X."/>
            <person name="Dawson M.W."/>
            <person name="Muller H.G."/>
            <person name="Kugler K."/>
            <person name="Rivarola-Duarte L."/>
            <person name="Spannagl M."/>
            <person name="Mayer K.F.X."/>
            <person name="Lu F.H."/>
            <person name="Bevan M.W."/>
            <person name="Leroy P."/>
            <person name="Li P."/>
            <person name="You F.M."/>
            <person name="Sun Q."/>
            <person name="Liu Z."/>
            <person name="Lyons E."/>
            <person name="Wicker T."/>
            <person name="Salzberg S.L."/>
            <person name="Devos K.M."/>
            <person name="Dvorak J."/>
        </authorList>
    </citation>
    <scope>NUCLEOTIDE SEQUENCE [LARGE SCALE GENOMIC DNA]</scope>
    <source>
        <strain evidence="2">cv. AL8/78</strain>
    </source>
</reference>
<evidence type="ECO:0000313" key="2">
    <source>
        <dbReference type="EnsemblPlants" id="AET6Gv20365300.5"/>
    </source>
</evidence>
<feature type="compositionally biased region" description="Basic and acidic residues" evidence="1">
    <location>
        <begin position="138"/>
        <end position="163"/>
    </location>
</feature>